<dbReference type="PANTHER" id="PTHR30146">
    <property type="entry name" value="LACI-RELATED TRANSCRIPTIONAL REPRESSOR"/>
    <property type="match status" value="1"/>
</dbReference>
<keyword evidence="3" id="KW-0804">Transcription</keyword>
<dbReference type="CDD" id="cd01392">
    <property type="entry name" value="HTH_LacI"/>
    <property type="match status" value="1"/>
</dbReference>
<dbReference type="PRINTS" id="PR00036">
    <property type="entry name" value="HTHLACI"/>
</dbReference>
<evidence type="ECO:0000259" key="4">
    <source>
        <dbReference type="PROSITE" id="PS50932"/>
    </source>
</evidence>
<proteinExistence type="predicted"/>
<name>A0A1H6Y8S2_9GAMM</name>
<gene>
    <name evidence="5" type="ORF">SAMN04487997_3116</name>
</gene>
<dbReference type="InterPro" id="IPR010982">
    <property type="entry name" value="Lambda_DNA-bd_dom_sf"/>
</dbReference>
<dbReference type="InterPro" id="IPR028082">
    <property type="entry name" value="Peripla_BP_I"/>
</dbReference>
<keyword evidence="2" id="KW-0238">DNA-binding</keyword>
<dbReference type="InterPro" id="IPR000843">
    <property type="entry name" value="HTH_LacI"/>
</dbReference>
<dbReference type="SUPFAM" id="SSF53822">
    <property type="entry name" value="Periplasmic binding protein-like I"/>
    <property type="match status" value="1"/>
</dbReference>
<evidence type="ECO:0000256" key="1">
    <source>
        <dbReference type="ARBA" id="ARBA00023015"/>
    </source>
</evidence>
<keyword evidence="6" id="KW-1185">Reference proteome</keyword>
<dbReference type="AlphaFoldDB" id="A0A1H6Y8S2"/>
<evidence type="ECO:0000256" key="3">
    <source>
        <dbReference type="ARBA" id="ARBA00023163"/>
    </source>
</evidence>
<protein>
    <submittedName>
        <fullName evidence="5">Transcriptional regulator, LacI family</fullName>
    </submittedName>
</protein>
<dbReference type="Proteomes" id="UP000199420">
    <property type="component" value="Unassembled WGS sequence"/>
</dbReference>
<evidence type="ECO:0000313" key="5">
    <source>
        <dbReference type="EMBL" id="SEJ35437.1"/>
    </source>
</evidence>
<accession>A0A1H6Y8S2</accession>
<dbReference type="Gene3D" id="3.40.50.2300">
    <property type="match status" value="2"/>
</dbReference>
<dbReference type="CDD" id="cd01545">
    <property type="entry name" value="PBP1_SalR"/>
    <property type="match status" value="1"/>
</dbReference>
<dbReference type="PROSITE" id="PS50932">
    <property type="entry name" value="HTH_LACI_2"/>
    <property type="match status" value="1"/>
</dbReference>
<dbReference type="Pfam" id="PF00356">
    <property type="entry name" value="LacI"/>
    <property type="match status" value="1"/>
</dbReference>
<evidence type="ECO:0000313" key="6">
    <source>
        <dbReference type="Proteomes" id="UP000199420"/>
    </source>
</evidence>
<dbReference type="Gene3D" id="1.10.260.40">
    <property type="entry name" value="lambda repressor-like DNA-binding domains"/>
    <property type="match status" value="1"/>
</dbReference>
<feature type="domain" description="HTH lacI-type" evidence="4">
    <location>
        <begin position="3"/>
        <end position="57"/>
    </location>
</feature>
<dbReference type="OrthoDB" id="9798934at2"/>
<dbReference type="EMBL" id="FNYC01000006">
    <property type="protein sequence ID" value="SEJ35437.1"/>
    <property type="molecule type" value="Genomic_DNA"/>
</dbReference>
<dbReference type="GO" id="GO:0000976">
    <property type="term" value="F:transcription cis-regulatory region binding"/>
    <property type="evidence" value="ECO:0007669"/>
    <property type="project" value="TreeGrafter"/>
</dbReference>
<dbReference type="Pfam" id="PF13377">
    <property type="entry name" value="Peripla_BP_3"/>
    <property type="match status" value="1"/>
</dbReference>
<dbReference type="GO" id="GO:0003700">
    <property type="term" value="F:DNA-binding transcription factor activity"/>
    <property type="evidence" value="ECO:0007669"/>
    <property type="project" value="TreeGrafter"/>
</dbReference>
<dbReference type="InterPro" id="IPR046335">
    <property type="entry name" value="LacI/GalR-like_sensor"/>
</dbReference>
<sequence length="343" mass="37346">MRVRLEDVARAAGVSPKTVSRVLNDEANVRARTREKVLAAMAAMDYRPHQSARSLASNRSFLIATLYDNPSSNYLTEIQAGVLEACDLHHYSMMVRPLHVGEGDFVERVDRLILHHRPDGLVLTPPITDHPGLLQRLRERRVLYACISPIERAGNIGAFIDEPEAARQMMARLLELGHRRIAHVIGHPDHGASQWRLAGYRQALAAAGIERDPELEVPGDFSFGAGVAAARRLFSLPRGRGPTAVFAANDDMAAGVIWAAGEHGLSVPGDVSVCGFDDTPIACQIWPTLTTIHQPSREMGRIAALQLLDILRGRGSGAMVQAPFSLQLRESTAPVQAGGRLHA</sequence>
<reference evidence="5 6" key="1">
    <citation type="submission" date="2016-10" db="EMBL/GenBank/DDBJ databases">
        <authorList>
            <person name="de Groot N.N."/>
        </authorList>
    </citation>
    <scope>NUCLEOTIDE SEQUENCE [LARGE SCALE GENOMIC DNA]</scope>
    <source>
        <strain evidence="5 6">DSM 26515</strain>
    </source>
</reference>
<organism evidence="5 6">
    <name type="scientific">Frateuria terrea</name>
    <dbReference type="NCBI Taxonomy" id="529704"/>
    <lineage>
        <taxon>Bacteria</taxon>
        <taxon>Pseudomonadati</taxon>
        <taxon>Pseudomonadota</taxon>
        <taxon>Gammaproteobacteria</taxon>
        <taxon>Lysobacterales</taxon>
        <taxon>Rhodanobacteraceae</taxon>
        <taxon>Frateuria</taxon>
    </lineage>
</organism>
<dbReference type="SUPFAM" id="SSF47413">
    <property type="entry name" value="lambda repressor-like DNA-binding domains"/>
    <property type="match status" value="1"/>
</dbReference>
<keyword evidence="1" id="KW-0805">Transcription regulation</keyword>
<dbReference type="PANTHER" id="PTHR30146:SF153">
    <property type="entry name" value="LACTOSE OPERON REPRESSOR"/>
    <property type="match status" value="1"/>
</dbReference>
<dbReference type="SMART" id="SM00354">
    <property type="entry name" value="HTH_LACI"/>
    <property type="match status" value="1"/>
</dbReference>
<evidence type="ECO:0000256" key="2">
    <source>
        <dbReference type="ARBA" id="ARBA00023125"/>
    </source>
</evidence>
<dbReference type="PROSITE" id="PS00356">
    <property type="entry name" value="HTH_LACI_1"/>
    <property type="match status" value="1"/>
</dbReference>
<dbReference type="STRING" id="529704.SAMN02927913_2325"/>
<dbReference type="RefSeq" id="WP_091337067.1">
    <property type="nucleotide sequence ID" value="NZ_FNYC01000006.1"/>
</dbReference>